<dbReference type="AlphaFoldDB" id="A0A914PQ61"/>
<sequence length="245" mass="27688">MFTCDCSNIFITVSDSYEGQEKLHSKNKSFNLNTLISNDEIEKETKNRLKTCSSYSTLSLHISAYENSVEVVASDLSDGGNYKRIEKEKSCLIKKHKNDTQLFTVSSLIIQNPFEFPRQQSDKSTKPEVSEFKASQRLLNPKSESANVHQRPTMALDCASNIVRRIEEQKALKRAASDDSGIESNSSTQKSGVVIPQKKYLGSPRSIFFNTEDNSGIAGLKKSLFDKYKEVRKIENLYRTLSLLH</sequence>
<reference evidence="3" key="1">
    <citation type="submission" date="2022-11" db="UniProtKB">
        <authorList>
            <consortium name="WormBaseParasite"/>
        </authorList>
    </citation>
    <scope>IDENTIFICATION</scope>
</reference>
<evidence type="ECO:0000256" key="1">
    <source>
        <dbReference type="SAM" id="MobiDB-lite"/>
    </source>
</evidence>
<evidence type="ECO:0000313" key="2">
    <source>
        <dbReference type="Proteomes" id="UP000887578"/>
    </source>
</evidence>
<keyword evidence="2" id="KW-1185">Reference proteome</keyword>
<protein>
    <submittedName>
        <fullName evidence="3">Uncharacterized protein</fullName>
    </submittedName>
</protein>
<dbReference type="WBParaSite" id="PDA_v2.g20708.t1">
    <property type="protein sequence ID" value="PDA_v2.g20708.t1"/>
    <property type="gene ID" value="PDA_v2.g20708"/>
</dbReference>
<feature type="region of interest" description="Disordered" evidence="1">
    <location>
        <begin position="116"/>
        <end position="149"/>
    </location>
</feature>
<proteinExistence type="predicted"/>
<dbReference type="Proteomes" id="UP000887578">
    <property type="component" value="Unplaced"/>
</dbReference>
<evidence type="ECO:0000313" key="3">
    <source>
        <dbReference type="WBParaSite" id="PDA_v2.g20708.t1"/>
    </source>
</evidence>
<accession>A0A914PQ61</accession>
<feature type="compositionally biased region" description="Basic and acidic residues" evidence="1">
    <location>
        <begin position="120"/>
        <end position="131"/>
    </location>
</feature>
<name>A0A914PQ61_9BILA</name>
<organism evidence="2 3">
    <name type="scientific">Panagrolaimus davidi</name>
    <dbReference type="NCBI Taxonomy" id="227884"/>
    <lineage>
        <taxon>Eukaryota</taxon>
        <taxon>Metazoa</taxon>
        <taxon>Ecdysozoa</taxon>
        <taxon>Nematoda</taxon>
        <taxon>Chromadorea</taxon>
        <taxon>Rhabditida</taxon>
        <taxon>Tylenchina</taxon>
        <taxon>Panagrolaimomorpha</taxon>
        <taxon>Panagrolaimoidea</taxon>
        <taxon>Panagrolaimidae</taxon>
        <taxon>Panagrolaimus</taxon>
    </lineage>
</organism>